<organism evidence="1 2">
    <name type="scientific">Verticillium dahliae (strain VdLs.17 / ATCC MYA-4575 / FGSC 10137)</name>
    <name type="common">Verticillium wilt</name>
    <dbReference type="NCBI Taxonomy" id="498257"/>
    <lineage>
        <taxon>Eukaryota</taxon>
        <taxon>Fungi</taxon>
        <taxon>Dikarya</taxon>
        <taxon>Ascomycota</taxon>
        <taxon>Pezizomycotina</taxon>
        <taxon>Sordariomycetes</taxon>
        <taxon>Hypocreomycetidae</taxon>
        <taxon>Glomerellales</taxon>
        <taxon>Plectosphaerellaceae</taxon>
        <taxon>Verticillium</taxon>
    </lineage>
</organism>
<dbReference type="KEGG" id="vda:VDAG_02424"/>
<dbReference type="RefSeq" id="XP_009651372.1">
    <property type="nucleotide sequence ID" value="XM_009653077.1"/>
</dbReference>
<dbReference type="HOGENOM" id="CLU_089357_1_0_1"/>
<evidence type="ECO:0000313" key="2">
    <source>
        <dbReference type="Proteomes" id="UP000001611"/>
    </source>
</evidence>
<dbReference type="STRING" id="498257.G2WXU2"/>
<dbReference type="InParanoid" id="G2WXU2"/>
<protein>
    <submittedName>
        <fullName evidence="1">Uncharacterized protein</fullName>
    </submittedName>
</protein>
<dbReference type="Proteomes" id="UP000001611">
    <property type="component" value="Chromosome 3"/>
</dbReference>
<gene>
    <name evidence="1" type="ORF">VDAG_02424</name>
</gene>
<dbReference type="eggNOG" id="ENOG502RADH">
    <property type="taxonomic scope" value="Eukaryota"/>
</dbReference>
<reference evidence="1 2" key="1">
    <citation type="submission" date="2008-03" db="EMBL/GenBank/DDBJ databases">
        <title>The Genome Sequence of Verticillium dahliae VdLs.17.</title>
        <authorList>
            <consortium name="The Broad Institute Genome Sequencing Platform"/>
            <person name="Ma L.-J.J."/>
            <person name="Klosterman S.J."/>
            <person name="Subbarao K."/>
            <person name="Dobinson K."/>
            <person name="Veronese P."/>
            <person name="Kang S."/>
            <person name="Gold S.E."/>
            <person name="Young S."/>
            <person name="Jaffe D."/>
            <person name="Gnerre S."/>
            <person name="Berlin A."/>
            <person name="Heiman D."/>
            <person name="Hepburn T."/>
            <person name="Sykes S."/>
            <person name="Alvarado L."/>
            <person name="Kodira C.D."/>
            <person name="Lander E."/>
            <person name="Galagan J."/>
            <person name="Nusbaum C."/>
            <person name="Birren B."/>
        </authorList>
    </citation>
    <scope>NUCLEOTIDE SEQUENCE [LARGE SCALE GENOMIC DNA]</scope>
    <source>
        <strain evidence="2">VdLs.17 / ATCC MYA-4575 / FGSC 10137</strain>
    </source>
</reference>
<dbReference type="EMBL" id="DS572698">
    <property type="protein sequence ID" value="EGY20900.1"/>
    <property type="molecule type" value="Genomic_DNA"/>
</dbReference>
<evidence type="ECO:0000313" key="1">
    <source>
        <dbReference type="EMBL" id="EGY20900.1"/>
    </source>
</evidence>
<keyword evidence="2" id="KW-1185">Reference proteome</keyword>
<dbReference type="OrthoDB" id="5068804at2759"/>
<dbReference type="AlphaFoldDB" id="G2WXU2"/>
<sequence>MMAETPQDPGKSILRQGFFHEPDKSVGSRVDKILTKGYYFKNVEGLEFCRASVFEDKFLFDQSSLGLFKTYGPSKHHYCILNRTKAEAEVLIVLLWASGSKAVFFGGSHLYLLNAVGAPNGLLSIPPENLERPGITRREEDIPDGGYTILDGRTGFGVLGGRIVALAFVTPDELQHWAKMTLPKIPELVAKAQEIRSEAINANFEFVEPRPFHAETNLQT</sequence>
<name>G2WXU2_VERDV</name>
<accession>G2WXU2</accession>
<proteinExistence type="predicted"/>
<dbReference type="GeneID" id="20703887"/>
<dbReference type="OMA" id="PDESKYW"/>